<sequence length="1226" mass="135239">MDVDFDTELRISSLSYHTFGNSTSQIRKLLPTAQTGLLVPPEDEWFLVLATDPCGLFVAAISCGGSLCLYDLRSNIMVWSLPLVHNARDQTWLAVWWLRDCIIAVADTFLVTINPRSGKCTVGARYEAMASMELIGARHEQAITALGIPLDNSAPRILRFEVAESDPLEVTEDTLAGPRIDFSVLPGDSSSSKWQASAVGARETDALPTHACATVYGQKTSSKALLRLFALGINSDGKTEILAKAHMVPAYGPVERVACLGTQAPDGQSAWLVLVQQVEVISVYQAVPVASRMSPASPSSDYGSDTDTYQWTLELVQELRDSLESMCWTSFDPLPKPSGSGQPGWLLLCAGHSRGGQGTLQVIDLLRNGMKPSGAGRRSCANADDCLCKWNTSKLNTPLVRVQWAPTRGGSMFLGLLAEGCVLVWTAAPQNNWFAFVPNFYATGVNCDWIESEEAFDFNEVDDSSGRRATMSARHTVNMYKQSSKVDFSHWLGLDTEGEEVPQDASDVEMCPPTDWHAAKLLEFMQPGYPLLDELSSKRQHPPKKTDSTSPEESPEAVRVPSFRHLALDLQALENKFPSTCQASRDLKSRIFDLIGPREPTGLVVEPRPSMWRCPKDEWWAEHAFSHWGGGSYNAASPLTGRIYELAKGGGAFLVHDGLHGRPLVSISLPLTFPGLPPAERYLDHVVAIGDVVYLAVTRQMDHPYTAVVKLEGDSYEPSVVCSVTGGGCDFDVIQKNHSTLRVMIAVLHRVTRSGPDIMYPPHNKRMSVMDMPMDGSGPATTVMLQENPDMDRDPIRFISPGTVFTCPSSLFWSQAPRDDPTRSRRCIVLNAVDGGEGHNVTGVVSFTTSFSYETFTASPSDSVLPLENVSFLDTFCPRGVFSCEPVKLNQLAVECCRSSGMPRGLSNLTIDLAAVSSAIPLNLKGVKDIKYMISQYIGRREPRTLRLATSGKATRAEDSWWRDNALKNPSAIADPLTKLHYYLDVCELSGCGHLLIYDEEEDEEVMLGACLSEKGIGGHEDMATGVVDKLVLLDDRFYVGLANFDDNTTEFKELTRVDLKIRDLATLKRLARSFSVTRRSDGSIRIGVMTRNKRPFEPYYRAHDDQEDASDSDSPFGVTEIHVKDEGSDWVTVPTWPSVWSVYADVQFVTPDVILLDDRAPCSNGKQRSNLTLLRLIMEGEPRVEELSRLRLDCWPSACLLSPCGLRIKVYVSAEDEDYDVQICY</sequence>
<feature type="region of interest" description="Disordered" evidence="1">
    <location>
        <begin position="533"/>
        <end position="558"/>
    </location>
</feature>
<evidence type="ECO:0000256" key="1">
    <source>
        <dbReference type="SAM" id="MobiDB-lite"/>
    </source>
</evidence>
<reference evidence="2 3" key="1">
    <citation type="submission" date="2020-04" db="EMBL/GenBank/DDBJ databases">
        <title>Perkinsus chesapeaki whole genome sequence.</title>
        <authorList>
            <person name="Bogema D.R."/>
        </authorList>
    </citation>
    <scope>NUCLEOTIDE SEQUENCE [LARGE SCALE GENOMIC DNA]</scope>
    <source>
        <strain evidence="2">ATCC PRA-425</strain>
    </source>
</reference>
<evidence type="ECO:0000313" key="3">
    <source>
        <dbReference type="Proteomes" id="UP000591131"/>
    </source>
</evidence>
<dbReference type="Proteomes" id="UP000591131">
    <property type="component" value="Unassembled WGS sequence"/>
</dbReference>
<dbReference type="EMBL" id="JAAPAO010000003">
    <property type="protein sequence ID" value="KAF4678110.1"/>
    <property type="molecule type" value="Genomic_DNA"/>
</dbReference>
<organism evidence="2 3">
    <name type="scientific">Perkinsus chesapeaki</name>
    <name type="common">Clam parasite</name>
    <name type="synonym">Perkinsus andrewsi</name>
    <dbReference type="NCBI Taxonomy" id="330153"/>
    <lineage>
        <taxon>Eukaryota</taxon>
        <taxon>Sar</taxon>
        <taxon>Alveolata</taxon>
        <taxon>Perkinsozoa</taxon>
        <taxon>Perkinsea</taxon>
        <taxon>Perkinsida</taxon>
        <taxon>Perkinsidae</taxon>
        <taxon>Perkinsus</taxon>
    </lineage>
</organism>
<proteinExistence type="predicted"/>
<gene>
    <name evidence="2" type="ORF">FOL47_005389</name>
</gene>
<evidence type="ECO:0000313" key="2">
    <source>
        <dbReference type="EMBL" id="KAF4678110.1"/>
    </source>
</evidence>
<protein>
    <submittedName>
        <fullName evidence="2">Uncharacterized protein</fullName>
    </submittedName>
</protein>
<name>A0A7J6N3U0_PERCH</name>
<accession>A0A7J6N3U0</accession>
<keyword evidence="3" id="KW-1185">Reference proteome</keyword>
<dbReference type="AlphaFoldDB" id="A0A7J6N3U0"/>
<comment type="caution">
    <text evidence="2">The sequence shown here is derived from an EMBL/GenBank/DDBJ whole genome shotgun (WGS) entry which is preliminary data.</text>
</comment>
<dbReference type="OrthoDB" id="10389384at2759"/>